<dbReference type="KEGG" id="cavi:CAV_1735"/>
<dbReference type="PANTHER" id="PTHR40572:SF1">
    <property type="entry name" value="PROTEIN BAX"/>
    <property type="match status" value="1"/>
</dbReference>
<dbReference type="Gene3D" id="1.10.530.10">
    <property type="match status" value="1"/>
</dbReference>
<sequence>MMIYILKEGLDTALKQIIILLSFTPLFAFAINGGFDENFYKASIEEKRKIFIKTINELLDKSFEKIKAERDFVDSFFEKNAKTGFRELKKDELNKLIELKEKYRVKNLFDYKEYKKRISTVPKSMGIAQAMVESATGTSRFTKEANNLFGEWTWGEKGIIPKKRAKGKTHKIRIFDSLQESVDSYLLNLNRNHAYEEFRELRAKFMQKNEKLSGLEAVKTLVNYSEIREKYVKILTTVIEKNELNALD</sequence>
<dbReference type="Pfam" id="PF01832">
    <property type="entry name" value="Glucosaminidase"/>
    <property type="match status" value="1"/>
</dbReference>
<dbReference type="PANTHER" id="PTHR40572">
    <property type="entry name" value="PROTEIN BAX"/>
    <property type="match status" value="1"/>
</dbReference>
<evidence type="ECO:0000313" key="2">
    <source>
        <dbReference type="EMBL" id="ASQ31326.1"/>
    </source>
</evidence>
<dbReference type="GO" id="GO:0004040">
    <property type="term" value="F:amidase activity"/>
    <property type="evidence" value="ECO:0007669"/>
    <property type="project" value="InterPro"/>
</dbReference>
<reference evidence="2 3" key="1">
    <citation type="submission" date="2017-07" db="EMBL/GenBank/DDBJ databases">
        <title>Analysis of two Campylobacter avium genomes and identification of a novel hippuricase gene.</title>
        <authorList>
            <person name="Miller W.G."/>
            <person name="Chapman M.H."/>
            <person name="Yee E."/>
            <person name="Revez J."/>
            <person name="Bono J.L."/>
            <person name="Rossi M."/>
        </authorList>
    </citation>
    <scope>NUCLEOTIDE SEQUENCE [LARGE SCALE GENOMIC DNA]</scope>
    <source>
        <strain evidence="2 3">LMG 24591</strain>
    </source>
</reference>
<protein>
    <submittedName>
        <fullName evidence="2">Putative FlgJ-related protein (Bax domain)</fullName>
    </submittedName>
</protein>
<dbReference type="EMBL" id="CP022347">
    <property type="protein sequence ID" value="ASQ31326.1"/>
    <property type="molecule type" value="Genomic_DNA"/>
</dbReference>
<accession>A0A222N0G6</accession>
<feature type="domain" description="Mannosyl-glycoprotein endo-beta-N-acetylglucosamidase-like" evidence="1">
    <location>
        <begin position="112"/>
        <end position="243"/>
    </location>
</feature>
<name>A0A222N0G6_9BACT</name>
<organism evidence="2 3">
    <name type="scientific">Campylobacter avium LMG 24591</name>
    <dbReference type="NCBI Taxonomy" id="522484"/>
    <lineage>
        <taxon>Bacteria</taxon>
        <taxon>Pseudomonadati</taxon>
        <taxon>Campylobacterota</taxon>
        <taxon>Epsilonproteobacteria</taxon>
        <taxon>Campylobacterales</taxon>
        <taxon>Campylobacteraceae</taxon>
        <taxon>Campylobacter</taxon>
    </lineage>
</organism>
<gene>
    <name evidence="2" type="ORF">CAV_1735</name>
</gene>
<keyword evidence="3" id="KW-1185">Reference proteome</keyword>
<proteinExistence type="predicted"/>
<dbReference type="Proteomes" id="UP000201169">
    <property type="component" value="Chromosome"/>
</dbReference>
<evidence type="ECO:0000313" key="3">
    <source>
        <dbReference type="Proteomes" id="UP000201169"/>
    </source>
</evidence>
<evidence type="ECO:0000259" key="1">
    <source>
        <dbReference type="Pfam" id="PF01832"/>
    </source>
</evidence>
<dbReference type="AlphaFoldDB" id="A0A222N0G6"/>
<dbReference type="InterPro" id="IPR053195">
    <property type="entry name" value="Bax-like"/>
</dbReference>
<dbReference type="InterPro" id="IPR002901">
    <property type="entry name" value="MGlyc_endo_b_GlcNAc-like_dom"/>
</dbReference>